<organism evidence="1 2">
    <name type="scientific">Trichonephila inaurata madagascariensis</name>
    <dbReference type="NCBI Taxonomy" id="2747483"/>
    <lineage>
        <taxon>Eukaryota</taxon>
        <taxon>Metazoa</taxon>
        <taxon>Ecdysozoa</taxon>
        <taxon>Arthropoda</taxon>
        <taxon>Chelicerata</taxon>
        <taxon>Arachnida</taxon>
        <taxon>Araneae</taxon>
        <taxon>Araneomorphae</taxon>
        <taxon>Entelegynae</taxon>
        <taxon>Araneoidea</taxon>
        <taxon>Nephilidae</taxon>
        <taxon>Trichonephila</taxon>
        <taxon>Trichonephila inaurata</taxon>
    </lineage>
</organism>
<accession>A0A8X6XQJ6</accession>
<proteinExistence type="predicted"/>
<comment type="caution">
    <text evidence="1">The sequence shown here is derived from an EMBL/GenBank/DDBJ whole genome shotgun (WGS) entry which is preliminary data.</text>
</comment>
<protein>
    <submittedName>
        <fullName evidence="1">Uncharacterized protein</fullName>
    </submittedName>
</protein>
<keyword evidence="2" id="KW-1185">Reference proteome</keyword>
<dbReference type="Proteomes" id="UP000886998">
    <property type="component" value="Unassembled WGS sequence"/>
</dbReference>
<name>A0A8X6XQJ6_9ARAC</name>
<sequence>MRHGGRSSISIIPGQIPGSPSFEFFYDACSNNCQQYATPLPDFIDLQTETKKRIVELLTKVLPHHQPLDVACFTTFACFEPADVYSDYLEQEAPKGKEAFIQALWILCMPNPNYTV</sequence>
<reference evidence="1" key="1">
    <citation type="submission" date="2020-08" db="EMBL/GenBank/DDBJ databases">
        <title>Multicomponent nature underlies the extraordinary mechanical properties of spider dragline silk.</title>
        <authorList>
            <person name="Kono N."/>
            <person name="Nakamura H."/>
            <person name="Mori M."/>
            <person name="Yoshida Y."/>
            <person name="Ohtoshi R."/>
            <person name="Malay A.D."/>
            <person name="Moran D.A.P."/>
            <person name="Tomita M."/>
            <person name="Numata K."/>
            <person name="Arakawa K."/>
        </authorList>
    </citation>
    <scope>NUCLEOTIDE SEQUENCE</scope>
</reference>
<gene>
    <name evidence="1" type="ORF">TNIN_245181</name>
</gene>
<dbReference type="AlphaFoldDB" id="A0A8X6XQJ6"/>
<evidence type="ECO:0000313" key="1">
    <source>
        <dbReference type="EMBL" id="GFY58342.1"/>
    </source>
</evidence>
<dbReference type="EMBL" id="BMAV01012018">
    <property type="protein sequence ID" value="GFY58342.1"/>
    <property type="molecule type" value="Genomic_DNA"/>
</dbReference>
<evidence type="ECO:0000313" key="2">
    <source>
        <dbReference type="Proteomes" id="UP000886998"/>
    </source>
</evidence>